<dbReference type="AlphaFoldDB" id="A0A3P4B9R7"/>
<dbReference type="Proteomes" id="UP000277294">
    <property type="component" value="Unassembled WGS sequence"/>
</dbReference>
<protein>
    <submittedName>
        <fullName evidence="2">Gallate dioxygenase</fullName>
        <ecNumber evidence="2">1.13.11.57</ecNumber>
    </submittedName>
</protein>
<dbReference type="RefSeq" id="WP_124081470.1">
    <property type="nucleotide sequence ID" value="NZ_UWPJ01000031.1"/>
</dbReference>
<dbReference type="EMBL" id="UWPJ01000031">
    <property type="protein sequence ID" value="VCU71875.1"/>
    <property type="molecule type" value="Genomic_DNA"/>
</dbReference>
<dbReference type="GO" id="GO:0036238">
    <property type="term" value="F:gallate dioxygenase activity"/>
    <property type="evidence" value="ECO:0007669"/>
    <property type="project" value="UniProtKB-EC"/>
</dbReference>
<reference evidence="2 3" key="1">
    <citation type="submission" date="2018-10" db="EMBL/GenBank/DDBJ databases">
        <authorList>
            <person name="Criscuolo A."/>
        </authorList>
    </citation>
    <scope>NUCLEOTIDE SEQUENCE [LARGE SCALE GENOMIC DNA]</scope>
    <source>
        <strain evidence="2">DnA1</strain>
    </source>
</reference>
<evidence type="ECO:0000313" key="3">
    <source>
        <dbReference type="Proteomes" id="UP000277294"/>
    </source>
</evidence>
<dbReference type="OrthoDB" id="8673673at2"/>
<dbReference type="EC" id="1.13.11.57" evidence="2"/>
<dbReference type="Pfam" id="PF02900">
    <property type="entry name" value="LigB"/>
    <property type="match status" value="1"/>
</dbReference>
<keyword evidence="2" id="KW-0560">Oxidoreductase</keyword>
<proteinExistence type="predicted"/>
<keyword evidence="3" id="KW-1185">Reference proteome</keyword>
<dbReference type="GO" id="GO:0008198">
    <property type="term" value="F:ferrous iron binding"/>
    <property type="evidence" value="ECO:0007669"/>
    <property type="project" value="InterPro"/>
</dbReference>
<evidence type="ECO:0000313" key="2">
    <source>
        <dbReference type="EMBL" id="VCU71875.1"/>
    </source>
</evidence>
<accession>A0A3P4B9R7</accession>
<name>A0A3P4B9R7_9BURK</name>
<keyword evidence="2" id="KW-0223">Dioxygenase</keyword>
<dbReference type="InterPro" id="IPR004183">
    <property type="entry name" value="Xdiol_dOase_suB"/>
</dbReference>
<evidence type="ECO:0000259" key="1">
    <source>
        <dbReference type="Pfam" id="PF02900"/>
    </source>
</evidence>
<feature type="domain" description="Extradiol ring-cleavage dioxygenase class III enzyme subunit B" evidence="1">
    <location>
        <begin position="63"/>
        <end position="306"/>
    </location>
</feature>
<dbReference type="Gene3D" id="3.40.830.10">
    <property type="entry name" value="LigB-like"/>
    <property type="match status" value="1"/>
</dbReference>
<sequence>MATVTLGLGTAHGPQLIVPPELWKLRVEADRKNASLHYRGGVYDFETLARLRRDEALPRHLTPEAQAAHFERAQAALRQVRQAYIDSAPDIAVIVGNDQLEIYTEANIPAFSIYRGAHVENRPLPEHVARALPPGILQAQDAYSPPADARYPCHPELADYLLEAMMDHGFDTAQSSRLPTGPHGNDSVPHAYGFVYRRLMDDRPIPTVPVMVNTHYAPNRPRAARCYDFGVALGQALSAWPGSLRVALIASGGMTHYVIDESFDLRLLELMRTGDRAGLAELEETAFAAGGTAEIKNWLPVAGAMAACGLPMQVIDYVPCYRSEAGTGNAMAFAAWSADKAA</sequence>
<organism evidence="2 3">
    <name type="scientific">Pigmentiphaga humi</name>
    <dbReference type="NCBI Taxonomy" id="2478468"/>
    <lineage>
        <taxon>Bacteria</taxon>
        <taxon>Pseudomonadati</taxon>
        <taxon>Pseudomonadota</taxon>
        <taxon>Betaproteobacteria</taxon>
        <taxon>Burkholderiales</taxon>
        <taxon>Alcaligenaceae</taxon>
        <taxon>Pigmentiphaga</taxon>
    </lineage>
</organism>
<gene>
    <name evidence="2" type="primary">galA_4</name>
    <name evidence="2" type="ORF">PIGHUM_03966</name>
</gene>
<dbReference type="SUPFAM" id="SSF53213">
    <property type="entry name" value="LigB-like"/>
    <property type="match status" value="1"/>
</dbReference>